<feature type="region of interest" description="Disordered" evidence="6">
    <location>
        <begin position="481"/>
        <end position="509"/>
    </location>
</feature>
<evidence type="ECO:0000256" key="1">
    <source>
        <dbReference type="ARBA" id="ARBA00004496"/>
    </source>
</evidence>
<evidence type="ECO:0000256" key="2">
    <source>
        <dbReference type="ARBA" id="ARBA00007209"/>
    </source>
</evidence>
<dbReference type="InterPro" id="IPR013783">
    <property type="entry name" value="Ig-like_fold"/>
</dbReference>
<evidence type="ECO:0000256" key="4">
    <source>
        <dbReference type="ARBA" id="ARBA00023054"/>
    </source>
</evidence>
<reference evidence="11" key="1">
    <citation type="submission" date="2024-04" db="EMBL/GenBank/DDBJ databases">
        <title>Salinicola lusitanus LLJ914,a marine bacterium isolated from the Okinawa Trough.</title>
        <authorList>
            <person name="Li J."/>
        </authorList>
    </citation>
    <scope>NUCLEOTIDE SEQUENCE [LARGE SCALE GENOMIC DNA]</scope>
</reference>
<dbReference type="InterPro" id="IPR000435">
    <property type="entry name" value="Tektins"/>
</dbReference>
<keyword evidence="7" id="KW-0812">Transmembrane</keyword>
<organism evidence="10 11">
    <name type="scientific">Mugilogobius chulae</name>
    <name type="common">yellowstripe goby</name>
    <dbReference type="NCBI Taxonomy" id="88201"/>
    <lineage>
        <taxon>Eukaryota</taxon>
        <taxon>Metazoa</taxon>
        <taxon>Chordata</taxon>
        <taxon>Craniata</taxon>
        <taxon>Vertebrata</taxon>
        <taxon>Euteleostomi</taxon>
        <taxon>Actinopterygii</taxon>
        <taxon>Neopterygii</taxon>
        <taxon>Teleostei</taxon>
        <taxon>Neoteleostei</taxon>
        <taxon>Acanthomorphata</taxon>
        <taxon>Gobiaria</taxon>
        <taxon>Gobiiformes</taxon>
        <taxon>Gobioidei</taxon>
        <taxon>Gobiidae</taxon>
        <taxon>Gobionellinae</taxon>
        <taxon>Mugilogobius</taxon>
    </lineage>
</organism>
<dbReference type="Pfam" id="PF03148">
    <property type="entry name" value="Tektin"/>
    <property type="match status" value="1"/>
</dbReference>
<dbReference type="GO" id="GO:0005737">
    <property type="term" value="C:cytoplasm"/>
    <property type="evidence" value="ECO:0007669"/>
    <property type="project" value="UniProtKB-SubCell"/>
</dbReference>
<dbReference type="Proteomes" id="UP001460270">
    <property type="component" value="Unassembled WGS sequence"/>
</dbReference>
<feature type="transmembrane region" description="Helical" evidence="7">
    <location>
        <begin position="393"/>
        <end position="418"/>
    </location>
</feature>
<dbReference type="EMBL" id="JBBPFD010000004">
    <property type="protein sequence ID" value="KAK7930187.1"/>
    <property type="molecule type" value="Genomic_DNA"/>
</dbReference>
<dbReference type="GO" id="GO:0060271">
    <property type="term" value="P:cilium assembly"/>
    <property type="evidence" value="ECO:0007669"/>
    <property type="project" value="TreeGrafter"/>
</dbReference>
<accession>A0AAW0PKM5</accession>
<evidence type="ECO:0000256" key="5">
    <source>
        <dbReference type="SAM" id="Coils"/>
    </source>
</evidence>
<comment type="subcellular location">
    <subcellularLocation>
        <location evidence="1">Cytoplasm</location>
    </subcellularLocation>
</comment>
<dbReference type="PANTHER" id="PTHR19960:SF12">
    <property type="entry name" value="TEKTIN-4"/>
    <property type="match status" value="1"/>
</dbReference>
<keyword evidence="4 5" id="KW-0175">Coiled coil</keyword>
<comment type="similarity">
    <text evidence="2">Belongs to the tektin family.</text>
</comment>
<dbReference type="InterPro" id="IPR007110">
    <property type="entry name" value="Ig-like_dom"/>
</dbReference>
<gene>
    <name evidence="10" type="ORF">WMY93_006582</name>
</gene>
<keyword evidence="7" id="KW-1133">Transmembrane helix</keyword>
<evidence type="ECO:0000313" key="10">
    <source>
        <dbReference type="EMBL" id="KAK7930187.1"/>
    </source>
</evidence>
<sequence length="908" mass="102600">MWTSWKLLFSLFFMACSTVAKYSEVEVYAFIGGDAQVLCSYPEGYESYEKYLCTEKCGNDDILVTTTEKSQSRFSTNDSHQELIFTVNISNVQPSDAGKYWCGVSKSGKDIYTAVTLHVKSDVCCDNVQTLEGYVGNTVSITCPNQNEQDSFKYICKGSQPSTCLKKALVTTNKRENGRFRLKELQFTVEFTGVTKQDAGSYLCGVQRSNNFDAFSRVDLTVTEWCCVTSRDVKGFLGQSVTLQCPYPPEHRSNTKFLVTSSASTDRFRLEEKRSSNSFSVTITGLSQTDAGTYWCGSDSQRSTKHMSKSRDQLSLHRQVQTGGKELLNSFSVTITGLSQTDAGTYWCGSDSQWASGKQYTKIQLSLEHMTTTTVTTFTSGFQSTPEKDADTVISYIILYVVPGLLLILVVVISVIVYKYACVKAQGVEQKNKIISTKEEIQVNAIYCNQEAVRTNVNDYCHGDDRCKPQDEALYENFDEHIYGHPPQDPAVEPDIPQPSSGSAPAGYRSAKYTPPEWFSNYHSILQQATSDHNEAERVQRRSKALSQDTETDTQHTQAQGTRLLGDRLQDIHYCRSELQQHISQLQADITALSGQKLRLERALDATEIPFAIATDNLTCRTRRPAPDLVLDTVEEELIKEVDLIKNVQALLRRTTAQVVSQIKLNKDTKQMLEMDWSDKHEAYNLDDTCGRYRNTSTDTKHHPFSANMQDQVCNPASWTKFTQDNLTKAMQEEHATYSLRMLVDRVLEDTTRDLRVQCATVDQAFAQRCEELIEAKRQLETKHAQILEQTGAQERNIVALQQAIHDKEAPLRVVQSRLYVRSQRPNMELCRDPPQLSLEVEEKQIRASVESLEQQLSQARGSLSFLEESRMAIEKDIACKANSLFIERDKCLTKRKRYPTVSTLSGY</sequence>
<dbReference type="InterPro" id="IPR003599">
    <property type="entry name" value="Ig_sub"/>
</dbReference>
<keyword evidence="3" id="KW-0963">Cytoplasm</keyword>
<dbReference type="InterPro" id="IPR036179">
    <property type="entry name" value="Ig-like_dom_sf"/>
</dbReference>
<dbReference type="PANTHER" id="PTHR19960">
    <property type="entry name" value="TEKTIN"/>
    <property type="match status" value="1"/>
</dbReference>
<keyword evidence="11" id="KW-1185">Reference proteome</keyword>
<name>A0AAW0PKM5_9GOBI</name>
<dbReference type="PROSITE" id="PS50835">
    <property type="entry name" value="IG_LIKE"/>
    <property type="match status" value="1"/>
</dbReference>
<dbReference type="PRINTS" id="PR00511">
    <property type="entry name" value="TEKTIN"/>
</dbReference>
<dbReference type="GO" id="GO:0005634">
    <property type="term" value="C:nucleus"/>
    <property type="evidence" value="ECO:0007669"/>
    <property type="project" value="TreeGrafter"/>
</dbReference>
<proteinExistence type="inferred from homology"/>
<dbReference type="AlphaFoldDB" id="A0AAW0PKM5"/>
<evidence type="ECO:0000256" key="3">
    <source>
        <dbReference type="ARBA" id="ARBA00022490"/>
    </source>
</evidence>
<dbReference type="GO" id="GO:0015630">
    <property type="term" value="C:microtubule cytoskeleton"/>
    <property type="evidence" value="ECO:0007669"/>
    <property type="project" value="TreeGrafter"/>
</dbReference>
<feature type="coiled-coil region" evidence="5">
    <location>
        <begin position="576"/>
        <end position="603"/>
    </location>
</feature>
<evidence type="ECO:0000256" key="6">
    <source>
        <dbReference type="SAM" id="MobiDB-lite"/>
    </source>
</evidence>
<keyword evidence="7" id="KW-0472">Membrane</keyword>
<dbReference type="SMART" id="SM00409">
    <property type="entry name" value="IG"/>
    <property type="match status" value="3"/>
</dbReference>
<feature type="chain" id="PRO_5043609325" description="Ig-like domain-containing protein" evidence="8">
    <location>
        <begin position="21"/>
        <end position="908"/>
    </location>
</feature>
<evidence type="ECO:0000313" key="11">
    <source>
        <dbReference type="Proteomes" id="UP001460270"/>
    </source>
</evidence>
<comment type="caution">
    <text evidence="10">The sequence shown here is derived from an EMBL/GenBank/DDBJ whole genome shotgun (WGS) entry which is preliminary data.</text>
</comment>
<evidence type="ECO:0000256" key="7">
    <source>
        <dbReference type="SAM" id="Phobius"/>
    </source>
</evidence>
<evidence type="ECO:0000256" key="8">
    <source>
        <dbReference type="SAM" id="SignalP"/>
    </source>
</evidence>
<evidence type="ECO:0000259" key="9">
    <source>
        <dbReference type="PROSITE" id="PS50835"/>
    </source>
</evidence>
<keyword evidence="8" id="KW-0732">Signal</keyword>
<dbReference type="InterPro" id="IPR013106">
    <property type="entry name" value="Ig_V-set"/>
</dbReference>
<dbReference type="SUPFAM" id="SSF48726">
    <property type="entry name" value="Immunoglobulin"/>
    <property type="match status" value="3"/>
</dbReference>
<feature type="region of interest" description="Disordered" evidence="6">
    <location>
        <begin position="529"/>
        <end position="562"/>
    </location>
</feature>
<protein>
    <recommendedName>
        <fullName evidence="9">Ig-like domain-containing protein</fullName>
    </recommendedName>
</protein>
<dbReference type="Pfam" id="PF07686">
    <property type="entry name" value="V-set"/>
    <property type="match status" value="3"/>
</dbReference>
<dbReference type="Gene3D" id="2.60.40.10">
    <property type="entry name" value="Immunoglobulins"/>
    <property type="match status" value="4"/>
</dbReference>
<dbReference type="GO" id="GO:0060294">
    <property type="term" value="P:cilium movement involved in cell motility"/>
    <property type="evidence" value="ECO:0007669"/>
    <property type="project" value="InterPro"/>
</dbReference>
<feature type="domain" description="Ig-like" evidence="9">
    <location>
        <begin position="136"/>
        <end position="221"/>
    </location>
</feature>
<dbReference type="GO" id="GO:0036126">
    <property type="term" value="C:sperm flagellum"/>
    <property type="evidence" value="ECO:0007669"/>
    <property type="project" value="TreeGrafter"/>
</dbReference>
<feature type="compositionally biased region" description="Polar residues" evidence="6">
    <location>
        <begin position="545"/>
        <end position="561"/>
    </location>
</feature>
<feature type="signal peptide" evidence="8">
    <location>
        <begin position="1"/>
        <end position="20"/>
    </location>
</feature>
<dbReference type="InterPro" id="IPR048256">
    <property type="entry name" value="Tektin-like"/>
</dbReference>